<dbReference type="AlphaFoldDB" id="A0A4R4ZD48"/>
<keyword evidence="2" id="KW-0812">Transmembrane</keyword>
<dbReference type="OrthoDB" id="3819335at2"/>
<proteinExistence type="predicted"/>
<protein>
    <submittedName>
        <fullName evidence="3">Uncharacterized protein</fullName>
    </submittedName>
</protein>
<evidence type="ECO:0000313" key="4">
    <source>
        <dbReference type="Proteomes" id="UP000295124"/>
    </source>
</evidence>
<dbReference type="Proteomes" id="UP000295124">
    <property type="component" value="Unassembled WGS sequence"/>
</dbReference>
<organism evidence="3 4">
    <name type="scientific">Kribbella antibiotica</name>
    <dbReference type="NCBI Taxonomy" id="190195"/>
    <lineage>
        <taxon>Bacteria</taxon>
        <taxon>Bacillati</taxon>
        <taxon>Actinomycetota</taxon>
        <taxon>Actinomycetes</taxon>
        <taxon>Propionibacteriales</taxon>
        <taxon>Kribbellaceae</taxon>
        <taxon>Kribbella</taxon>
    </lineage>
</organism>
<sequence>MSLDELRRHLNDQATEIDLATPAPLAQVQRRARQVRRRRALTGVVTAAACLAVGTTLLTGTPLLDRSEPAKTPTPIQPVRPKPVSDGMPSAPVDPAKGDYVKDGLRYQAVVAGAELQEARIGNGPLSFTWTPTDTQVDFRIFCTLPGNRSAGDVAAVVLRLNKKVISSQACGEVSDPLPGERFGAILHQSLRVGRPLQLTATVVDGNNRPVEAPGLTVGAAVYTIAETTSLGAFGYIELPTFAQLHGRLYRLDDSTAIETTTDALDTGVSADGPAFEPYFVVAGINGGGLSHSLELAGTPGGRSYQFNPADGPGSGFYFAPVRPQAAGPVYFRQTGRLVVSGELFLGIYIPAE</sequence>
<keyword evidence="4" id="KW-1185">Reference proteome</keyword>
<comment type="caution">
    <text evidence="3">The sequence shown here is derived from an EMBL/GenBank/DDBJ whole genome shotgun (WGS) entry which is preliminary data.</text>
</comment>
<reference evidence="3 4" key="1">
    <citation type="submission" date="2019-03" db="EMBL/GenBank/DDBJ databases">
        <title>Draft genome sequences of novel Actinobacteria.</title>
        <authorList>
            <person name="Sahin N."/>
            <person name="Ay H."/>
            <person name="Saygin H."/>
        </authorList>
    </citation>
    <scope>NUCLEOTIDE SEQUENCE [LARGE SCALE GENOMIC DNA]</scope>
    <source>
        <strain evidence="3 4">JCM 13523</strain>
    </source>
</reference>
<accession>A0A4R4ZD48</accession>
<evidence type="ECO:0000313" key="3">
    <source>
        <dbReference type="EMBL" id="TDD56343.1"/>
    </source>
</evidence>
<evidence type="ECO:0000256" key="2">
    <source>
        <dbReference type="SAM" id="Phobius"/>
    </source>
</evidence>
<name>A0A4R4ZD48_9ACTN</name>
<gene>
    <name evidence="3" type="ORF">E1263_25215</name>
</gene>
<dbReference type="RefSeq" id="WP_132171556.1">
    <property type="nucleotide sequence ID" value="NZ_SMKX01000083.1"/>
</dbReference>
<dbReference type="EMBL" id="SMKX01000083">
    <property type="protein sequence ID" value="TDD56343.1"/>
    <property type="molecule type" value="Genomic_DNA"/>
</dbReference>
<keyword evidence="2" id="KW-1133">Transmembrane helix</keyword>
<feature type="transmembrane region" description="Helical" evidence="2">
    <location>
        <begin position="40"/>
        <end position="64"/>
    </location>
</feature>
<evidence type="ECO:0000256" key="1">
    <source>
        <dbReference type="SAM" id="MobiDB-lite"/>
    </source>
</evidence>
<keyword evidence="2" id="KW-0472">Membrane</keyword>
<feature type="region of interest" description="Disordered" evidence="1">
    <location>
        <begin position="62"/>
        <end position="90"/>
    </location>
</feature>